<proteinExistence type="predicted"/>
<evidence type="ECO:0000256" key="1">
    <source>
        <dbReference type="SAM" id="Coils"/>
    </source>
</evidence>
<feature type="coiled-coil region" evidence="1">
    <location>
        <begin position="53"/>
        <end position="81"/>
    </location>
</feature>
<sequence>MDFLDKLLDELRTKYNPTKPKASQPQRNVAPSFISKSPKSLPLEDSLLAEVRADFAELDANEELRKQEALKREKLRQAQLKSQKLVALQLEAETWLKTLDRFSSEGLWFARFAETYPSELEAAIAYLETNK</sequence>
<evidence type="ECO:0000313" key="4">
    <source>
        <dbReference type="Proteomes" id="UP001302120"/>
    </source>
</evidence>
<keyword evidence="4" id="KW-1185">Reference proteome</keyword>
<evidence type="ECO:0000313" key="3">
    <source>
        <dbReference type="EMBL" id="MEA5581167.1"/>
    </source>
</evidence>
<evidence type="ECO:0008006" key="5">
    <source>
        <dbReference type="Google" id="ProtNLM"/>
    </source>
</evidence>
<feature type="region of interest" description="Disordered" evidence="2">
    <location>
        <begin position="14"/>
        <end position="37"/>
    </location>
</feature>
<gene>
    <name evidence="3" type="ORF">VB620_07425</name>
</gene>
<accession>A0ABU5UCC5</accession>
<organism evidence="3 4">
    <name type="scientific">Nodularia harveyana UHCC-0300</name>
    <dbReference type="NCBI Taxonomy" id="2974287"/>
    <lineage>
        <taxon>Bacteria</taxon>
        <taxon>Bacillati</taxon>
        <taxon>Cyanobacteriota</taxon>
        <taxon>Cyanophyceae</taxon>
        <taxon>Nostocales</taxon>
        <taxon>Nodulariaceae</taxon>
        <taxon>Nodularia</taxon>
    </lineage>
</organism>
<evidence type="ECO:0000256" key="2">
    <source>
        <dbReference type="SAM" id="MobiDB-lite"/>
    </source>
</evidence>
<keyword evidence="1" id="KW-0175">Coiled coil</keyword>
<protein>
    <recommendedName>
        <fullName evidence="5">ATPase</fullName>
    </recommendedName>
</protein>
<dbReference type="RefSeq" id="WP_323195507.1">
    <property type="nucleotide sequence ID" value="NZ_JAYGHG010000008.1"/>
</dbReference>
<dbReference type="Proteomes" id="UP001302120">
    <property type="component" value="Unassembled WGS sequence"/>
</dbReference>
<dbReference type="Pfam" id="PF26643">
    <property type="entry name" value="Slr1339"/>
    <property type="match status" value="1"/>
</dbReference>
<dbReference type="NCBIfam" id="NF047397">
    <property type="entry name" value="slr1339_fam"/>
    <property type="match status" value="1"/>
</dbReference>
<name>A0ABU5UCC5_9CYAN</name>
<feature type="compositionally biased region" description="Polar residues" evidence="2">
    <location>
        <begin position="21"/>
        <end position="37"/>
    </location>
</feature>
<dbReference type="EMBL" id="JAYGHG010000008">
    <property type="protein sequence ID" value="MEA5581167.1"/>
    <property type="molecule type" value="Genomic_DNA"/>
</dbReference>
<comment type="caution">
    <text evidence="3">The sequence shown here is derived from an EMBL/GenBank/DDBJ whole genome shotgun (WGS) entry which is preliminary data.</text>
</comment>
<dbReference type="InterPro" id="IPR058106">
    <property type="entry name" value="Slr1339"/>
</dbReference>
<reference evidence="3 4" key="1">
    <citation type="submission" date="2023-12" db="EMBL/GenBank/DDBJ databases">
        <title>Baltic Sea Cyanobacteria.</title>
        <authorList>
            <person name="Delbaje E."/>
            <person name="Fewer D.P."/>
            <person name="Shishido T.K."/>
        </authorList>
    </citation>
    <scope>NUCLEOTIDE SEQUENCE [LARGE SCALE GENOMIC DNA]</scope>
    <source>
        <strain evidence="3 4">UHCC-0300</strain>
    </source>
</reference>